<comment type="caution">
    <text evidence="2">The sequence shown here is derived from an EMBL/GenBank/DDBJ whole genome shotgun (WGS) entry which is preliminary data.</text>
</comment>
<evidence type="ECO:0000313" key="3">
    <source>
        <dbReference type="Proteomes" id="UP000252585"/>
    </source>
</evidence>
<gene>
    <name evidence="2" type="ORF">DFR57_11514</name>
</gene>
<dbReference type="AlphaFoldDB" id="A0A368X861"/>
<protein>
    <submittedName>
        <fullName evidence="2">Uncharacterized protein</fullName>
    </submittedName>
</protein>
<evidence type="ECO:0000256" key="1">
    <source>
        <dbReference type="SAM" id="Phobius"/>
    </source>
</evidence>
<feature type="transmembrane region" description="Helical" evidence="1">
    <location>
        <begin position="7"/>
        <end position="23"/>
    </location>
</feature>
<organism evidence="2 3">
    <name type="scientific">Saliterribacillus persicus</name>
    <dbReference type="NCBI Taxonomy" id="930114"/>
    <lineage>
        <taxon>Bacteria</taxon>
        <taxon>Bacillati</taxon>
        <taxon>Bacillota</taxon>
        <taxon>Bacilli</taxon>
        <taxon>Bacillales</taxon>
        <taxon>Bacillaceae</taxon>
        <taxon>Saliterribacillus</taxon>
    </lineage>
</organism>
<evidence type="ECO:0000313" key="2">
    <source>
        <dbReference type="EMBL" id="RCW63889.1"/>
    </source>
</evidence>
<keyword evidence="1" id="KW-0472">Membrane</keyword>
<keyword evidence="1" id="KW-1133">Transmembrane helix</keyword>
<proteinExistence type="predicted"/>
<name>A0A368X861_9BACI</name>
<reference evidence="2 3" key="1">
    <citation type="submission" date="2018-07" db="EMBL/GenBank/DDBJ databases">
        <title>Genomic Encyclopedia of Type Strains, Phase IV (KMG-IV): sequencing the most valuable type-strain genomes for metagenomic binning, comparative biology and taxonomic classification.</title>
        <authorList>
            <person name="Goeker M."/>
        </authorList>
    </citation>
    <scope>NUCLEOTIDE SEQUENCE [LARGE SCALE GENOMIC DNA]</scope>
    <source>
        <strain evidence="2 3">DSM 27696</strain>
    </source>
</reference>
<dbReference type="Proteomes" id="UP000252585">
    <property type="component" value="Unassembled WGS sequence"/>
</dbReference>
<keyword evidence="1" id="KW-0812">Transmembrane</keyword>
<accession>A0A368X861</accession>
<dbReference type="EMBL" id="QPJJ01000015">
    <property type="protein sequence ID" value="RCW63889.1"/>
    <property type="molecule type" value="Genomic_DNA"/>
</dbReference>
<sequence>MTMKLEFPLFMFIMFLVLAFNYFELFEFLGL</sequence>
<keyword evidence="3" id="KW-1185">Reference proteome</keyword>